<evidence type="ECO:0000313" key="2">
    <source>
        <dbReference type="Proteomes" id="UP000830729"/>
    </source>
</evidence>
<proteinExistence type="predicted"/>
<dbReference type="GeneID" id="72184381"/>
<dbReference type="AlphaFoldDB" id="A0A8U0HX30"/>
<dbReference type="InterPro" id="IPR011044">
    <property type="entry name" value="Quino_amine_DH_bsu"/>
</dbReference>
<reference evidence="1 2" key="1">
    <citation type="submission" date="2022-04" db="EMBL/GenBank/DDBJ databases">
        <title>Diverse halophilic archaea isolated from saline environments.</title>
        <authorList>
            <person name="Cui H.-L."/>
        </authorList>
    </citation>
    <scope>NUCLEOTIDE SEQUENCE [LARGE SCALE GENOMIC DNA]</scope>
    <source>
        <strain evidence="1 2">XZYJT49</strain>
    </source>
</reference>
<keyword evidence="2" id="KW-1185">Reference proteome</keyword>
<organism evidence="1 2">
    <name type="scientific">Halorussus limi</name>
    <dbReference type="NCBI Taxonomy" id="2938695"/>
    <lineage>
        <taxon>Archaea</taxon>
        <taxon>Methanobacteriati</taxon>
        <taxon>Methanobacteriota</taxon>
        <taxon>Stenosarchaea group</taxon>
        <taxon>Halobacteria</taxon>
        <taxon>Halobacteriales</taxon>
        <taxon>Haladaptataceae</taxon>
        <taxon>Halorussus</taxon>
    </lineage>
</organism>
<gene>
    <name evidence="1" type="ORF">M0R89_04240</name>
</gene>
<dbReference type="KEGG" id="halx:M0R89_04240"/>
<accession>A0A8U0HX30</accession>
<dbReference type="InterPro" id="IPR006311">
    <property type="entry name" value="TAT_signal"/>
</dbReference>
<dbReference type="EMBL" id="CP096659">
    <property type="protein sequence ID" value="UPV75281.1"/>
    <property type="molecule type" value="Genomic_DNA"/>
</dbReference>
<dbReference type="SUPFAM" id="SSF50969">
    <property type="entry name" value="YVTN repeat-like/Quinoprotein amine dehydrogenase"/>
    <property type="match status" value="1"/>
</dbReference>
<evidence type="ECO:0000313" key="1">
    <source>
        <dbReference type="EMBL" id="UPV75281.1"/>
    </source>
</evidence>
<dbReference type="PROSITE" id="PS51318">
    <property type="entry name" value="TAT"/>
    <property type="match status" value="1"/>
</dbReference>
<dbReference type="RefSeq" id="WP_248651324.1">
    <property type="nucleotide sequence ID" value="NZ_CP096659.1"/>
</dbReference>
<sequence>MTERNTTRRRFLRASAATVVTAALPATATAAETGWTVAETPTGNTLYDVEYTDDGAYAVGAGGVAIRRTPDGWRKVFDGGVTGNGNSLYGADVTDDGKQIWMVGSSGAVGAYDVETGTLYNHSKPTGSTNNFNDVSVTGPAGEANVYVAGDSGKIYYSFENGASQTWNYVTPGSGSALSAIDFYDVKSGHVVDTNQTVFQTTDGVSYDNIGIADANVNFYGVDSDARDDVWVSGGGGMVFHWDGANWTPTDLGDAGLRDIEVTDDDRDGFTVGGGGKVFDLTDAKWTQDATPTGQNLKAVVRGDTNVAVGAGGVVVEN</sequence>
<dbReference type="Proteomes" id="UP000830729">
    <property type="component" value="Chromosome"/>
</dbReference>
<name>A0A8U0HX30_9EURY</name>
<protein>
    <submittedName>
        <fullName evidence="1">Uncharacterized protein</fullName>
    </submittedName>
</protein>